<dbReference type="InterPro" id="IPR015424">
    <property type="entry name" value="PyrdxlP-dep_Trfase"/>
</dbReference>
<evidence type="ECO:0000313" key="7">
    <source>
        <dbReference type="EMBL" id="GEP68994.1"/>
    </source>
</evidence>
<comment type="similarity">
    <text evidence="5">Belongs to the class-II pyridoxal-phosphate-dependent aminotransferase family. MalY/PatB cystathionine beta-lyase subfamily.</text>
</comment>
<dbReference type="SUPFAM" id="SSF53383">
    <property type="entry name" value="PLP-dependent transferases"/>
    <property type="match status" value="1"/>
</dbReference>
<name>A0A512PCR1_9CELL</name>
<gene>
    <name evidence="7" type="ORF">CSO01_17090</name>
</gene>
<dbReference type="Gene3D" id="3.90.1150.10">
    <property type="entry name" value="Aspartate Aminotransferase, domain 1"/>
    <property type="match status" value="1"/>
</dbReference>
<protein>
    <recommendedName>
        <fullName evidence="2">cysteine-S-conjugate beta-lyase</fullName>
        <ecNumber evidence="2">4.4.1.13</ecNumber>
    </recommendedName>
</protein>
<dbReference type="InterPro" id="IPR051798">
    <property type="entry name" value="Class-II_PLP-Dep_Aminotrans"/>
</dbReference>
<dbReference type="InterPro" id="IPR015422">
    <property type="entry name" value="PyrdxlP-dep_Trfase_small"/>
</dbReference>
<dbReference type="GO" id="GO:0047804">
    <property type="term" value="F:cysteine-S-conjugate beta-lyase activity"/>
    <property type="evidence" value="ECO:0007669"/>
    <property type="project" value="UniProtKB-EC"/>
</dbReference>
<feature type="domain" description="Aminotransferase class I/classII large" evidence="6">
    <location>
        <begin position="107"/>
        <end position="379"/>
    </location>
</feature>
<comment type="cofactor">
    <cofactor evidence="1">
        <name>pyridoxal 5'-phosphate</name>
        <dbReference type="ChEBI" id="CHEBI:597326"/>
    </cofactor>
</comment>
<dbReference type="InterPro" id="IPR015421">
    <property type="entry name" value="PyrdxlP-dep_Trfase_major"/>
</dbReference>
<evidence type="ECO:0000256" key="2">
    <source>
        <dbReference type="ARBA" id="ARBA00012224"/>
    </source>
</evidence>
<evidence type="ECO:0000256" key="3">
    <source>
        <dbReference type="ARBA" id="ARBA00022898"/>
    </source>
</evidence>
<evidence type="ECO:0000256" key="4">
    <source>
        <dbReference type="ARBA" id="ARBA00023239"/>
    </source>
</evidence>
<dbReference type="PANTHER" id="PTHR43525">
    <property type="entry name" value="PROTEIN MALY"/>
    <property type="match status" value="1"/>
</dbReference>
<dbReference type="EMBL" id="BKAL01000005">
    <property type="protein sequence ID" value="GEP68994.1"/>
    <property type="molecule type" value="Genomic_DNA"/>
</dbReference>
<keyword evidence="8" id="KW-1185">Reference proteome</keyword>
<reference evidence="7 8" key="1">
    <citation type="submission" date="2019-07" db="EMBL/GenBank/DDBJ databases">
        <title>Whole genome shotgun sequence of Cellulomonas soli NBRC 109434.</title>
        <authorList>
            <person name="Hosoyama A."/>
            <person name="Uohara A."/>
            <person name="Ohji S."/>
            <person name="Ichikawa N."/>
        </authorList>
    </citation>
    <scope>NUCLEOTIDE SEQUENCE [LARGE SCALE GENOMIC DNA]</scope>
    <source>
        <strain evidence="7 8">NBRC 109434</strain>
    </source>
</reference>
<evidence type="ECO:0000256" key="5">
    <source>
        <dbReference type="ARBA" id="ARBA00037974"/>
    </source>
</evidence>
<dbReference type="PANTHER" id="PTHR43525:SF2">
    <property type="entry name" value="CYSTATHIONINE BETA-LYASE-RELATED"/>
    <property type="match status" value="1"/>
</dbReference>
<dbReference type="Proteomes" id="UP000321798">
    <property type="component" value="Unassembled WGS sequence"/>
</dbReference>
<dbReference type="Pfam" id="PF00155">
    <property type="entry name" value="Aminotran_1_2"/>
    <property type="match status" value="1"/>
</dbReference>
<dbReference type="GO" id="GO:0030170">
    <property type="term" value="F:pyridoxal phosphate binding"/>
    <property type="evidence" value="ECO:0007669"/>
    <property type="project" value="InterPro"/>
</dbReference>
<dbReference type="OrthoDB" id="3224382at2"/>
<dbReference type="EC" id="4.4.1.13" evidence="2"/>
<comment type="caution">
    <text evidence="7">The sequence shown here is derived from an EMBL/GenBank/DDBJ whole genome shotgun (WGS) entry which is preliminary data.</text>
</comment>
<dbReference type="Gene3D" id="3.40.640.10">
    <property type="entry name" value="Type I PLP-dependent aspartate aminotransferase-like (Major domain)"/>
    <property type="match status" value="1"/>
</dbReference>
<accession>A0A512PCR1</accession>
<evidence type="ECO:0000256" key="1">
    <source>
        <dbReference type="ARBA" id="ARBA00001933"/>
    </source>
</evidence>
<dbReference type="RefSeq" id="WP_146952766.1">
    <property type="nucleotide sequence ID" value="NZ_BAABBJ010000003.1"/>
</dbReference>
<keyword evidence="4 7" id="KW-0456">Lyase</keyword>
<dbReference type="InterPro" id="IPR004839">
    <property type="entry name" value="Aminotransferase_I/II_large"/>
</dbReference>
<keyword evidence="3" id="KW-0663">Pyridoxal phosphate</keyword>
<dbReference type="AlphaFoldDB" id="A0A512PCR1"/>
<sequence>MIVAPVPNPLDALDLATLRTRTSVKWREYPPDVLPAWVAEMDVTPPQQVIEAVTAALVAGDTGYPHGTATAEAFAGFAADRWDWSVDVPAVRPVPDVMVGATEVLRLHLRAGDTVVISPPVYPPFTAFGRAAGFLVEAAHLGPDGRLDLVALDAAFTRARSGGRRAAYLLCNPHNPTGTAPTREELAALGDLTRAHGVRIVSDEIHGPLTRPGTGYVPAVTVVPDAIALVSASKAFNLAGLKAALAVPGPDAVDDLARLPETVGDGVSHLALVAQTAALRHGGPWLDALRDGIERNKRAFAADLADRVPDARWQPTEATYFAWVDLRDAGLGDDPAHALLHRGRLAVNPGRTFDDASPTHVRINLATNRDVLREIVNRIVASRT</sequence>
<evidence type="ECO:0000259" key="6">
    <source>
        <dbReference type="Pfam" id="PF00155"/>
    </source>
</evidence>
<proteinExistence type="inferred from homology"/>
<dbReference type="CDD" id="cd00609">
    <property type="entry name" value="AAT_like"/>
    <property type="match status" value="1"/>
</dbReference>
<evidence type="ECO:0000313" key="8">
    <source>
        <dbReference type="Proteomes" id="UP000321798"/>
    </source>
</evidence>
<organism evidence="7 8">
    <name type="scientific">Cellulomonas soli</name>
    <dbReference type="NCBI Taxonomy" id="931535"/>
    <lineage>
        <taxon>Bacteria</taxon>
        <taxon>Bacillati</taxon>
        <taxon>Actinomycetota</taxon>
        <taxon>Actinomycetes</taxon>
        <taxon>Micrococcales</taxon>
        <taxon>Cellulomonadaceae</taxon>
        <taxon>Cellulomonas</taxon>
    </lineage>
</organism>